<keyword evidence="5 9" id="KW-0479">Metal-binding</keyword>
<evidence type="ECO:0000313" key="11">
    <source>
        <dbReference type="EMBL" id="KAF5325314.1"/>
    </source>
</evidence>
<dbReference type="InterPro" id="IPR050364">
    <property type="entry name" value="Cytochrome_P450_fung"/>
</dbReference>
<evidence type="ECO:0000256" key="5">
    <source>
        <dbReference type="ARBA" id="ARBA00022723"/>
    </source>
</evidence>
<evidence type="ECO:0000256" key="2">
    <source>
        <dbReference type="ARBA" id="ARBA00005179"/>
    </source>
</evidence>
<feature type="binding site" description="axial binding residue" evidence="9">
    <location>
        <position position="457"/>
    </location>
    <ligand>
        <name>heme</name>
        <dbReference type="ChEBI" id="CHEBI:30413"/>
    </ligand>
    <ligandPart>
        <name>Fe</name>
        <dbReference type="ChEBI" id="CHEBI:18248"/>
    </ligandPart>
</feature>
<evidence type="ECO:0000256" key="1">
    <source>
        <dbReference type="ARBA" id="ARBA00001971"/>
    </source>
</evidence>
<keyword evidence="8 10" id="KW-0503">Monooxygenase</keyword>
<dbReference type="EMBL" id="JAACJJ010000015">
    <property type="protein sequence ID" value="KAF5325314.1"/>
    <property type="molecule type" value="Genomic_DNA"/>
</dbReference>
<dbReference type="AlphaFoldDB" id="A0A8H5BLH4"/>
<comment type="caution">
    <text evidence="11">The sequence shown here is derived from an EMBL/GenBank/DDBJ whole genome shotgun (WGS) entry which is preliminary data.</text>
</comment>
<dbReference type="GO" id="GO:0005506">
    <property type="term" value="F:iron ion binding"/>
    <property type="evidence" value="ECO:0007669"/>
    <property type="project" value="InterPro"/>
</dbReference>
<accession>A0A8H5BLH4</accession>
<evidence type="ECO:0000256" key="8">
    <source>
        <dbReference type="ARBA" id="ARBA00023033"/>
    </source>
</evidence>
<keyword evidence="12" id="KW-1185">Reference proteome</keyword>
<keyword evidence="4 9" id="KW-0349">Heme</keyword>
<evidence type="ECO:0000256" key="10">
    <source>
        <dbReference type="RuleBase" id="RU000461"/>
    </source>
</evidence>
<dbReference type="PANTHER" id="PTHR46300">
    <property type="entry name" value="P450, PUTATIVE (EUROFUNG)-RELATED-RELATED"/>
    <property type="match status" value="1"/>
</dbReference>
<gene>
    <name evidence="11" type="ORF">D9619_009793</name>
</gene>
<dbReference type="PRINTS" id="PR00463">
    <property type="entry name" value="EP450I"/>
</dbReference>
<dbReference type="CDD" id="cd11065">
    <property type="entry name" value="CYP64-like"/>
    <property type="match status" value="1"/>
</dbReference>
<dbReference type="InterPro" id="IPR002401">
    <property type="entry name" value="Cyt_P450_E_grp-I"/>
</dbReference>
<organism evidence="11 12">
    <name type="scientific">Psilocybe cf. subviscida</name>
    <dbReference type="NCBI Taxonomy" id="2480587"/>
    <lineage>
        <taxon>Eukaryota</taxon>
        <taxon>Fungi</taxon>
        <taxon>Dikarya</taxon>
        <taxon>Basidiomycota</taxon>
        <taxon>Agaricomycotina</taxon>
        <taxon>Agaricomycetes</taxon>
        <taxon>Agaricomycetidae</taxon>
        <taxon>Agaricales</taxon>
        <taxon>Agaricineae</taxon>
        <taxon>Strophariaceae</taxon>
        <taxon>Psilocybe</taxon>
    </lineage>
</organism>
<keyword evidence="6 10" id="KW-0560">Oxidoreductase</keyword>
<keyword evidence="7 9" id="KW-0408">Iron</keyword>
<reference evidence="11 12" key="1">
    <citation type="journal article" date="2020" name="ISME J.">
        <title>Uncovering the hidden diversity of litter-decomposition mechanisms in mushroom-forming fungi.</title>
        <authorList>
            <person name="Floudas D."/>
            <person name="Bentzer J."/>
            <person name="Ahren D."/>
            <person name="Johansson T."/>
            <person name="Persson P."/>
            <person name="Tunlid A."/>
        </authorList>
    </citation>
    <scope>NUCLEOTIDE SEQUENCE [LARGE SCALE GENOMIC DNA]</scope>
    <source>
        <strain evidence="11 12">CBS 101986</strain>
    </source>
</reference>
<evidence type="ECO:0008006" key="13">
    <source>
        <dbReference type="Google" id="ProtNLM"/>
    </source>
</evidence>
<dbReference type="Proteomes" id="UP000567179">
    <property type="component" value="Unassembled WGS sequence"/>
</dbReference>
<evidence type="ECO:0000256" key="9">
    <source>
        <dbReference type="PIRSR" id="PIRSR602401-1"/>
    </source>
</evidence>
<comment type="cofactor">
    <cofactor evidence="1 9">
        <name>heme</name>
        <dbReference type="ChEBI" id="CHEBI:30413"/>
    </cofactor>
</comment>
<name>A0A8H5BLH4_9AGAR</name>
<dbReference type="GO" id="GO:0016705">
    <property type="term" value="F:oxidoreductase activity, acting on paired donors, with incorporation or reduction of molecular oxygen"/>
    <property type="evidence" value="ECO:0007669"/>
    <property type="project" value="InterPro"/>
</dbReference>
<protein>
    <recommendedName>
        <fullName evidence="13">Cytochrome P450</fullName>
    </recommendedName>
</protein>
<evidence type="ECO:0000256" key="3">
    <source>
        <dbReference type="ARBA" id="ARBA00010617"/>
    </source>
</evidence>
<dbReference type="Pfam" id="PF00067">
    <property type="entry name" value="p450"/>
    <property type="match status" value="1"/>
</dbReference>
<dbReference type="OrthoDB" id="1055148at2759"/>
<dbReference type="InterPro" id="IPR001128">
    <property type="entry name" value="Cyt_P450"/>
</dbReference>
<dbReference type="SUPFAM" id="SSF48264">
    <property type="entry name" value="Cytochrome P450"/>
    <property type="match status" value="1"/>
</dbReference>
<dbReference type="Gene3D" id="1.10.630.10">
    <property type="entry name" value="Cytochrome P450"/>
    <property type="match status" value="1"/>
</dbReference>
<evidence type="ECO:0000313" key="12">
    <source>
        <dbReference type="Proteomes" id="UP000567179"/>
    </source>
</evidence>
<dbReference type="GO" id="GO:0004497">
    <property type="term" value="F:monooxygenase activity"/>
    <property type="evidence" value="ECO:0007669"/>
    <property type="project" value="UniProtKB-KW"/>
</dbReference>
<dbReference type="PRINTS" id="PR00385">
    <property type="entry name" value="P450"/>
</dbReference>
<sequence>MLRLVALSWLTCCAAYAIHYVFNWYKLRRTMPPGPLGLPWLGNRHELPAIKPWKKFAEWNALYGSVTSIFLGTTPVIILGTAQPAWDLLEKRSDIYSSRPRFVVAGEILSNNMRGLMLPNNDVWRRWRKVLHLGFHSRQAASYNEIQSMESKVVLKQLLDDPSDFEKHFQRFAGSVAVSVTYGRRIKTSDDWIPTERETTIWQTSLASSEKWIILVKHCLTLKSSIPGKYLVESWPWLLKLPRPLQWFRREPERRKKEDIAFLTYLLRQVKMGMGSGTMQDCLASQCLNNIEQLGMDEVELAYAISSPFGAGIETSVTLQTVATTTTLIMAMLHYPEVQEKAQAELDKVIGHGRMPEYEDRENLPYINAVINEALRWRPVAVLGGQPHAVTEDDVYNGMFIPKGSTIFANLYGIMRDPGMSFMFPDPEAFKPERFIDTTNPRLKNFDLPFGFGRRSCPGIHLARNSLYINVARLLWGFQIKPALDEKGNEIMPDCNAYTNGFNSRPVPFPCRFIPRSPKITLCIQTEWEAVRPRLELSR</sequence>
<proteinExistence type="inferred from homology"/>
<dbReference type="InterPro" id="IPR036396">
    <property type="entry name" value="Cyt_P450_sf"/>
</dbReference>
<comment type="pathway">
    <text evidence="2">Secondary metabolite biosynthesis.</text>
</comment>
<evidence type="ECO:0000256" key="4">
    <source>
        <dbReference type="ARBA" id="ARBA00022617"/>
    </source>
</evidence>
<evidence type="ECO:0000256" key="7">
    <source>
        <dbReference type="ARBA" id="ARBA00023004"/>
    </source>
</evidence>
<comment type="similarity">
    <text evidence="3 10">Belongs to the cytochrome P450 family.</text>
</comment>
<dbReference type="PROSITE" id="PS00086">
    <property type="entry name" value="CYTOCHROME_P450"/>
    <property type="match status" value="1"/>
</dbReference>
<dbReference type="InterPro" id="IPR017972">
    <property type="entry name" value="Cyt_P450_CS"/>
</dbReference>
<evidence type="ECO:0000256" key="6">
    <source>
        <dbReference type="ARBA" id="ARBA00023002"/>
    </source>
</evidence>
<dbReference type="PANTHER" id="PTHR46300:SF4">
    <property type="entry name" value="CYTOCHROME P450 98A3"/>
    <property type="match status" value="1"/>
</dbReference>
<dbReference type="GO" id="GO:0020037">
    <property type="term" value="F:heme binding"/>
    <property type="evidence" value="ECO:0007669"/>
    <property type="project" value="InterPro"/>
</dbReference>